<organism evidence="2 3">
    <name type="scientific">Williamsia maris</name>
    <dbReference type="NCBI Taxonomy" id="72806"/>
    <lineage>
        <taxon>Bacteria</taxon>
        <taxon>Bacillati</taxon>
        <taxon>Actinomycetota</taxon>
        <taxon>Actinomycetes</taxon>
        <taxon>Mycobacteriales</taxon>
        <taxon>Nocardiaceae</taxon>
        <taxon>Williamsia</taxon>
    </lineage>
</organism>
<dbReference type="PANTHER" id="PTHR43591">
    <property type="entry name" value="METHYLTRANSFERASE"/>
    <property type="match status" value="1"/>
</dbReference>
<feature type="domain" description="Methyltransferase type 11" evidence="1">
    <location>
        <begin position="39"/>
        <end position="132"/>
    </location>
</feature>
<proteinExistence type="predicted"/>
<dbReference type="InterPro" id="IPR013216">
    <property type="entry name" value="Methyltransf_11"/>
</dbReference>
<dbReference type="Pfam" id="PF08241">
    <property type="entry name" value="Methyltransf_11"/>
    <property type="match status" value="1"/>
</dbReference>
<sequence>MAMNMAHRLLCRSAVWERRCVEKVVPWVVDGVGSRAHVLEIGPGYGANIAALNERFDEVSVAEIDPVLAAGLERRHPGVTVTTADGANLPMPDRSYDAVTNFTMLHHVPTAEMQDSVFAEALRVLRPGGVLAGCDVLDSISMRVLHIGDVFNPLDVTTLGERLERAGFTDVDLERRGGQIRMRAVRPRAG</sequence>
<evidence type="ECO:0000259" key="1">
    <source>
        <dbReference type="Pfam" id="PF08241"/>
    </source>
</evidence>
<dbReference type="SUPFAM" id="SSF53335">
    <property type="entry name" value="S-adenosyl-L-methionine-dependent methyltransferases"/>
    <property type="match status" value="1"/>
</dbReference>
<accession>A0ABT1HG66</accession>
<dbReference type="EMBL" id="JAMTCJ010000002">
    <property type="protein sequence ID" value="MCP2176726.1"/>
    <property type="molecule type" value="Genomic_DNA"/>
</dbReference>
<keyword evidence="2" id="KW-0830">Ubiquinone</keyword>
<dbReference type="InterPro" id="IPR029063">
    <property type="entry name" value="SAM-dependent_MTases_sf"/>
</dbReference>
<protein>
    <submittedName>
        <fullName evidence="2">Ubiquinone/menaquinone biosynthesis C-methylase UbiE</fullName>
    </submittedName>
</protein>
<dbReference type="CDD" id="cd02440">
    <property type="entry name" value="AdoMet_MTases"/>
    <property type="match status" value="1"/>
</dbReference>
<reference evidence="2 3" key="1">
    <citation type="submission" date="2022-06" db="EMBL/GenBank/DDBJ databases">
        <title>Genomic Encyclopedia of Archaeal and Bacterial Type Strains, Phase II (KMG-II): from individual species to whole genera.</title>
        <authorList>
            <person name="Goeker M."/>
        </authorList>
    </citation>
    <scope>NUCLEOTIDE SEQUENCE [LARGE SCALE GENOMIC DNA]</scope>
    <source>
        <strain evidence="2 3">DSM 44693</strain>
    </source>
</reference>
<name>A0ABT1HG66_9NOCA</name>
<comment type="caution">
    <text evidence="2">The sequence shown here is derived from an EMBL/GenBank/DDBJ whole genome shotgun (WGS) entry which is preliminary data.</text>
</comment>
<dbReference type="Gene3D" id="3.40.50.150">
    <property type="entry name" value="Vaccinia Virus protein VP39"/>
    <property type="match status" value="1"/>
</dbReference>
<dbReference type="Proteomes" id="UP001206895">
    <property type="component" value="Unassembled WGS sequence"/>
</dbReference>
<keyword evidence="3" id="KW-1185">Reference proteome</keyword>
<evidence type="ECO:0000313" key="2">
    <source>
        <dbReference type="EMBL" id="MCP2176726.1"/>
    </source>
</evidence>
<evidence type="ECO:0000313" key="3">
    <source>
        <dbReference type="Proteomes" id="UP001206895"/>
    </source>
</evidence>
<gene>
    <name evidence="2" type="ORF">LX13_002545</name>
</gene>